<evidence type="ECO:0000259" key="2">
    <source>
        <dbReference type="Pfam" id="PF07593"/>
    </source>
</evidence>
<dbReference type="Proteomes" id="UP000317835">
    <property type="component" value="Chromosome"/>
</dbReference>
<dbReference type="SUPFAM" id="SSF48452">
    <property type="entry name" value="TPR-like"/>
    <property type="match status" value="1"/>
</dbReference>
<dbReference type="AlphaFoldDB" id="A0A518HCN6"/>
<evidence type="ECO:0000313" key="3">
    <source>
        <dbReference type="EMBL" id="QDV38607.1"/>
    </source>
</evidence>
<proteinExistence type="predicted"/>
<dbReference type="Pfam" id="PF14559">
    <property type="entry name" value="TPR_19"/>
    <property type="match status" value="1"/>
</dbReference>
<evidence type="ECO:0000256" key="1">
    <source>
        <dbReference type="ARBA" id="ARBA00022729"/>
    </source>
</evidence>
<dbReference type="EMBL" id="CP036426">
    <property type="protein sequence ID" value="QDV38607.1"/>
    <property type="molecule type" value="Genomic_DNA"/>
</dbReference>
<accession>A0A518HCN6</accession>
<dbReference type="InterPro" id="IPR011990">
    <property type="entry name" value="TPR-like_helical_dom_sf"/>
</dbReference>
<dbReference type="Pfam" id="PF13432">
    <property type="entry name" value="TPR_16"/>
    <property type="match status" value="1"/>
</dbReference>
<keyword evidence="4" id="KW-1185">Reference proteome</keyword>
<dbReference type="PANTHER" id="PTHR16026">
    <property type="entry name" value="CARTILAGE ACIDIC PROTEIN 1"/>
    <property type="match status" value="1"/>
</dbReference>
<keyword evidence="1" id="KW-0732">Signal</keyword>
<feature type="domain" description="ASPIC/UnbV" evidence="2">
    <location>
        <begin position="903"/>
        <end position="971"/>
    </location>
</feature>
<dbReference type="InterPro" id="IPR028994">
    <property type="entry name" value="Integrin_alpha_N"/>
</dbReference>
<evidence type="ECO:0000313" key="4">
    <source>
        <dbReference type="Proteomes" id="UP000317835"/>
    </source>
</evidence>
<dbReference type="KEGG" id="tpla:ElP_65620"/>
<reference evidence="3 4" key="1">
    <citation type="submission" date="2019-02" db="EMBL/GenBank/DDBJ databases">
        <title>Deep-cultivation of Planctomycetes and their phenomic and genomic characterization uncovers novel biology.</title>
        <authorList>
            <person name="Wiegand S."/>
            <person name="Jogler M."/>
            <person name="Boedeker C."/>
            <person name="Pinto D."/>
            <person name="Vollmers J."/>
            <person name="Rivas-Marin E."/>
            <person name="Kohn T."/>
            <person name="Peeters S.H."/>
            <person name="Heuer A."/>
            <person name="Rast P."/>
            <person name="Oberbeckmann S."/>
            <person name="Bunk B."/>
            <person name="Jeske O."/>
            <person name="Meyerdierks A."/>
            <person name="Storesund J.E."/>
            <person name="Kallscheuer N."/>
            <person name="Luecker S."/>
            <person name="Lage O.M."/>
            <person name="Pohl T."/>
            <person name="Merkel B.J."/>
            <person name="Hornburger P."/>
            <person name="Mueller R.-W."/>
            <person name="Bruemmer F."/>
            <person name="Labrenz M."/>
            <person name="Spormann A.M."/>
            <person name="Op den Camp H."/>
            <person name="Overmann J."/>
            <person name="Amann R."/>
            <person name="Jetten M.S.M."/>
            <person name="Mascher T."/>
            <person name="Medema M.H."/>
            <person name="Devos D.P."/>
            <person name="Kaster A.-K."/>
            <person name="Ovreas L."/>
            <person name="Rohde M."/>
            <person name="Galperin M.Y."/>
            <person name="Jogler C."/>
        </authorList>
    </citation>
    <scope>NUCLEOTIDE SEQUENCE [LARGE SCALE GENOMIC DNA]</scope>
    <source>
        <strain evidence="3 4">ElP</strain>
    </source>
</reference>
<organism evidence="3 4">
    <name type="scientific">Tautonia plasticadhaerens</name>
    <dbReference type="NCBI Taxonomy" id="2527974"/>
    <lineage>
        <taxon>Bacteria</taxon>
        <taxon>Pseudomonadati</taxon>
        <taxon>Planctomycetota</taxon>
        <taxon>Planctomycetia</taxon>
        <taxon>Isosphaerales</taxon>
        <taxon>Isosphaeraceae</taxon>
        <taxon>Tautonia</taxon>
    </lineage>
</organism>
<name>A0A518HCN6_9BACT</name>
<dbReference type="InterPro" id="IPR011519">
    <property type="entry name" value="UnbV_ASPIC"/>
</dbReference>
<dbReference type="InterPro" id="IPR013517">
    <property type="entry name" value="FG-GAP"/>
</dbReference>
<dbReference type="SUPFAM" id="SSF69318">
    <property type="entry name" value="Integrin alpha N-terminal domain"/>
    <property type="match status" value="1"/>
</dbReference>
<dbReference type="Gene3D" id="2.130.10.130">
    <property type="entry name" value="Integrin alpha, N-terminal"/>
    <property type="match status" value="2"/>
</dbReference>
<sequence length="991" mass="106047">MPRPMAGIMRPRVILLLPMAAAIGLGMAWVIGDRRDAAASEAAGRAMAAGRFEEARGLLAALLDRRPDRADVAYRLGACEANLGDVEAALDAWALVPEDSGLGPRAALDRARLALEHGRLAEAERSLDAIAGRRDEVGAEAIRMTQQLLLFSGRSDRLPHWFERQWRTARDRGPRASAEILRSHWLAETQPLPIAAVRERLDRHYREAPGDDRVWLGLADLARRSGRLDEADSWLDRCEARRPDDPDVLLARLEWALVAGRPGEADRVLAGIPADRVDSPRGASIGARLASIRGDAEAERAALERRVELEPGDAAAWGRLADLAARPGAGDDRRSRLRERKAEIDRLKDEYAKLMGALAAGGPPPSAELARLAESLGRRFEAEGWWTIRVLDDPGDLDARAALDRLRSLPGPSTPGAGTTLADLIPGARPADSPSPVGSPGDLPPIPSFRDEAATSGLAFVYENDQTPERRLPETMGGGLGLLDYDGDGWVDVYCVQGGRFPGGSASAGGGDRLFRNLGEGTFEDVTDASGISGFPRGFGHGVAVGDFDDDGDPDLFVTRWRSYALYRNEGDGTFADATEEAGLGGDRGWPTSAAFADLDDDGDLDLYVCQYVRWDPETDAPCPDPNSPGRFMYCVPRRFESEPDRVFRNDGGRFVDVTEQAGIVDPDGRGLGVVAADLDGDDRIDLYVANDMTADLLFCNLGGFRFEQVGELAGVGSNADGGYQAGMGVACGDLDGDERPELLVTNFYGESTSAFRNLGGGQFAYASGDLGLAAPTRFVLGFGLALLDANNDGRLDVAQANGHVNDFRPGTPYAMPAQLFLGMGDGRLAEVSDRAGQCWSVERVARGLAVGDLDNDGWQDVLILSQAGPLAFLRNLGTTDGAGSAGRYLTLKLEGTRSNRDAVGARVRVSASGRTQARHRLGGGSFLSANDGRVHVGLGPVPAGEPVSVEVRWPGGRVDRFDDLRPDAAYRLVEGESVARPLEGWSTPSD</sequence>
<dbReference type="Gene3D" id="1.25.40.10">
    <property type="entry name" value="Tetratricopeptide repeat domain"/>
    <property type="match status" value="2"/>
</dbReference>
<dbReference type="Pfam" id="PF13517">
    <property type="entry name" value="FG-GAP_3"/>
    <property type="match status" value="3"/>
</dbReference>
<protein>
    <submittedName>
        <fullName evidence="3">ASPIC and UnbV</fullName>
    </submittedName>
</protein>
<dbReference type="Pfam" id="PF07593">
    <property type="entry name" value="UnbV_ASPIC"/>
    <property type="match status" value="1"/>
</dbReference>
<dbReference type="PANTHER" id="PTHR16026:SF0">
    <property type="entry name" value="CARTILAGE ACIDIC PROTEIN 1"/>
    <property type="match status" value="1"/>
</dbReference>
<gene>
    <name evidence="3" type="ORF">ElP_65620</name>
</gene>
<dbReference type="InterPro" id="IPR027039">
    <property type="entry name" value="Crtac1"/>
</dbReference>